<organism evidence="3 4">
    <name type="scientific">Roseateles aquae</name>
    <dbReference type="NCBI Taxonomy" id="3077235"/>
    <lineage>
        <taxon>Bacteria</taxon>
        <taxon>Pseudomonadati</taxon>
        <taxon>Pseudomonadota</taxon>
        <taxon>Betaproteobacteria</taxon>
        <taxon>Burkholderiales</taxon>
        <taxon>Sphaerotilaceae</taxon>
        <taxon>Roseateles</taxon>
    </lineage>
</organism>
<dbReference type="EMBL" id="JAVXZY010000002">
    <property type="protein sequence ID" value="MDT8999086.1"/>
    <property type="molecule type" value="Genomic_DNA"/>
</dbReference>
<name>A0ABU3PBD8_9BURK</name>
<dbReference type="Pfam" id="PF16871">
    <property type="entry name" value="DUF5077"/>
    <property type="match status" value="1"/>
</dbReference>
<gene>
    <name evidence="3" type="ORF">RQP53_07385</name>
</gene>
<feature type="signal peptide" evidence="1">
    <location>
        <begin position="1"/>
        <end position="34"/>
    </location>
</feature>
<feature type="chain" id="PRO_5045371784" evidence="1">
    <location>
        <begin position="35"/>
        <end position="441"/>
    </location>
</feature>
<protein>
    <submittedName>
        <fullName evidence="3">DUF3472 domain-containing protein</fullName>
    </submittedName>
</protein>
<proteinExistence type="predicted"/>
<accession>A0ABU3PBD8</accession>
<dbReference type="Pfam" id="PF11958">
    <property type="entry name" value="DUF3472"/>
    <property type="match status" value="1"/>
</dbReference>
<dbReference type="InterPro" id="IPR031712">
    <property type="entry name" value="DUF5077"/>
</dbReference>
<evidence type="ECO:0000313" key="3">
    <source>
        <dbReference type="EMBL" id="MDT8999086.1"/>
    </source>
</evidence>
<feature type="domain" description="DUF5077" evidence="2">
    <location>
        <begin position="53"/>
        <end position="175"/>
    </location>
</feature>
<keyword evidence="1" id="KW-0732">Signal</keyword>
<evidence type="ECO:0000313" key="4">
    <source>
        <dbReference type="Proteomes" id="UP001246372"/>
    </source>
</evidence>
<comment type="caution">
    <text evidence="3">The sequence shown here is derived from an EMBL/GenBank/DDBJ whole genome shotgun (WGS) entry which is preliminary data.</text>
</comment>
<dbReference type="InterPro" id="IPR021862">
    <property type="entry name" value="DUF3472"/>
</dbReference>
<evidence type="ECO:0000256" key="1">
    <source>
        <dbReference type="SAM" id="SignalP"/>
    </source>
</evidence>
<sequence>MFDLRIQRPTRVLGQLALSLGLLALASVAASVQAASSSPAATVAKAPAPVVSPVGNAFFTRFGDNDGAWMDYDSRTLRDWSDPSTVISSWVRVAQPGKLSVALKASLPQGGASTLRLSVNGKSVPIKLSAVPGPVASLASFDIAQAGYVRIDLQGVSRTGPEFAVVSGLELGGTAAPGLVYANDAENYYWSRRGPSVHLGFTTPANTEYFYSELTVPTGEDTLGSYFMTNGFNEGYMGVQVNGPNERWVLFSVWDPAVGSTTLLRKGPDVITNGFGGEGTGGQSHLVFPWVAGNTYKFITRARPDGQGATDYSAWFFAPELGQWRFIATWHRPNTNTWLKGAYSFLENFYDENGFAGRRALYGQQWAVSSTGVWTELNKARFTVDATGAAKQRMDFAGGLDASGKFYLRNGGFFNETVPANQNFTRPLTGMQPQVQLNTLP</sequence>
<evidence type="ECO:0000259" key="2">
    <source>
        <dbReference type="Pfam" id="PF16871"/>
    </source>
</evidence>
<keyword evidence="4" id="KW-1185">Reference proteome</keyword>
<dbReference type="RefSeq" id="WP_315649575.1">
    <property type="nucleotide sequence ID" value="NZ_JAVXZY010000002.1"/>
</dbReference>
<dbReference type="Proteomes" id="UP001246372">
    <property type="component" value="Unassembled WGS sequence"/>
</dbReference>
<reference evidence="3" key="1">
    <citation type="submission" date="2023-09" db="EMBL/GenBank/DDBJ databases">
        <title>Paucibacter sp. APW11 Genome sequencing and assembly.</title>
        <authorList>
            <person name="Kim I."/>
        </authorList>
    </citation>
    <scope>NUCLEOTIDE SEQUENCE</scope>
    <source>
        <strain evidence="3">APW11</strain>
    </source>
</reference>